<keyword evidence="2" id="KW-0732">Signal</keyword>
<evidence type="ECO:0000256" key="1">
    <source>
        <dbReference type="SAM" id="MobiDB-lite"/>
    </source>
</evidence>
<sequence>MLPTNLSSILAVIAVAATVSANAYPKLVGCVDVLDIKTGIVTDCVPISQLPNGQESNQTRHRGQHVRRRAANENNLCVNLKFNTQSPSANGPAQNRCVSLPTLRQLQTDYQHQYALKPRGDDDDTDASNEPCLDVYYLSPKDNTTMTGSCIPISDLDKYQTVTINPSSDPPSDSSPNEDDPYAIPHSSSLSNRDFGPGVNYTFCTEPYDVIPHLQRESPHFLDCVMIPANALGRSRYFTYRASITDSYTLLAAKTCELAVRTRGTVVNKGTVLKIGNTDIERSYLHGIKAINDLPAGAPGKQELWMAQGFEMEGKWKCWNNAETERYQVYFGYKLKGSQPGWWDGMGNR</sequence>
<accession>A0ABR3DBV6</accession>
<organism evidence="4 5">
    <name type="scientific">Neurospora intermedia</name>
    <dbReference type="NCBI Taxonomy" id="5142"/>
    <lineage>
        <taxon>Eukaryota</taxon>
        <taxon>Fungi</taxon>
        <taxon>Dikarya</taxon>
        <taxon>Ascomycota</taxon>
        <taxon>Pezizomycotina</taxon>
        <taxon>Sordariomycetes</taxon>
        <taxon>Sordariomycetidae</taxon>
        <taxon>Sordariales</taxon>
        <taxon>Sordariaceae</taxon>
        <taxon>Neurospora</taxon>
    </lineage>
</organism>
<evidence type="ECO:0000313" key="5">
    <source>
        <dbReference type="Proteomes" id="UP001451303"/>
    </source>
</evidence>
<evidence type="ECO:0000256" key="2">
    <source>
        <dbReference type="SAM" id="SignalP"/>
    </source>
</evidence>
<keyword evidence="5" id="KW-1185">Reference proteome</keyword>
<comment type="caution">
    <text evidence="4">The sequence shown here is derived from an EMBL/GenBank/DDBJ whole genome shotgun (WGS) entry which is preliminary data.</text>
</comment>
<dbReference type="Pfam" id="PF14856">
    <property type="entry name" value="Hce2"/>
    <property type="match status" value="1"/>
</dbReference>
<feature type="chain" id="PRO_5047325504" description="Ecp2 effector protein-like domain-containing protein" evidence="2">
    <location>
        <begin position="22"/>
        <end position="349"/>
    </location>
</feature>
<protein>
    <recommendedName>
        <fullName evidence="3">Ecp2 effector protein-like domain-containing protein</fullName>
    </recommendedName>
</protein>
<gene>
    <name evidence="4" type="ORF">QR685DRAFT_562346</name>
</gene>
<feature type="compositionally biased region" description="Low complexity" evidence="1">
    <location>
        <begin position="165"/>
        <end position="175"/>
    </location>
</feature>
<dbReference type="InterPro" id="IPR029226">
    <property type="entry name" value="Ecp2-like"/>
</dbReference>
<proteinExistence type="predicted"/>
<feature type="domain" description="Ecp2 effector protein-like" evidence="3">
    <location>
        <begin position="212"/>
        <end position="286"/>
    </location>
</feature>
<evidence type="ECO:0000259" key="3">
    <source>
        <dbReference type="Pfam" id="PF14856"/>
    </source>
</evidence>
<feature type="region of interest" description="Disordered" evidence="1">
    <location>
        <begin position="161"/>
        <end position="191"/>
    </location>
</feature>
<dbReference type="Proteomes" id="UP001451303">
    <property type="component" value="Unassembled WGS sequence"/>
</dbReference>
<name>A0ABR3DBV6_NEUIN</name>
<reference evidence="4 5" key="1">
    <citation type="submission" date="2023-09" db="EMBL/GenBank/DDBJ databases">
        <title>Multi-omics analysis of a traditional fermented food reveals byproduct-associated fungal strains for waste-to-food upcycling.</title>
        <authorList>
            <consortium name="Lawrence Berkeley National Laboratory"/>
            <person name="Rekdal V.M."/>
            <person name="Villalobos-Escobedo J.M."/>
            <person name="Rodriguez-Valeron N."/>
            <person name="Garcia M.O."/>
            <person name="Vasquez D.P."/>
            <person name="Damayanti I."/>
            <person name="Sorensen P.M."/>
            <person name="Baidoo E.E."/>
            <person name="De Carvalho A.C."/>
            <person name="Riley R."/>
            <person name="Lipzen A."/>
            <person name="He G."/>
            <person name="Yan M."/>
            <person name="Haridas S."/>
            <person name="Daum C."/>
            <person name="Yoshinaga Y."/>
            <person name="Ng V."/>
            <person name="Grigoriev I.V."/>
            <person name="Munk R."/>
            <person name="Nuraida L."/>
            <person name="Wijaya C.H."/>
            <person name="Morales P.-C."/>
            <person name="Keasling J.D."/>
        </authorList>
    </citation>
    <scope>NUCLEOTIDE SEQUENCE [LARGE SCALE GENOMIC DNA]</scope>
    <source>
        <strain evidence="4 5">FGSC 2613</strain>
    </source>
</reference>
<dbReference type="EMBL" id="JAVLET010000004">
    <property type="protein sequence ID" value="KAL0470165.1"/>
    <property type="molecule type" value="Genomic_DNA"/>
</dbReference>
<feature type="signal peptide" evidence="2">
    <location>
        <begin position="1"/>
        <end position="21"/>
    </location>
</feature>
<evidence type="ECO:0000313" key="4">
    <source>
        <dbReference type="EMBL" id="KAL0470165.1"/>
    </source>
</evidence>